<protein>
    <submittedName>
        <fullName evidence="1">Uncharacterized protein</fullName>
    </submittedName>
</protein>
<dbReference type="Proteomes" id="UP001143304">
    <property type="component" value="Unassembled WGS sequence"/>
</dbReference>
<gene>
    <name evidence="1" type="ORF">EYC82_02780</name>
</gene>
<organism evidence="1 2">
    <name type="scientific">Candidatus Marimicrobium litorale</name>
    <dbReference type="NCBI Taxonomy" id="2518991"/>
    <lineage>
        <taxon>Bacteria</taxon>
        <taxon>Pseudomonadati</taxon>
        <taxon>Pseudomonadota</taxon>
        <taxon>Gammaproteobacteria</taxon>
        <taxon>Cellvibrionales</taxon>
        <taxon>Halieaceae</taxon>
        <taxon>Marimicrobium</taxon>
    </lineage>
</organism>
<reference evidence="1" key="1">
    <citation type="submission" date="2019-02" db="EMBL/GenBank/DDBJ databases">
        <authorList>
            <person name="Li S.-H."/>
        </authorList>
    </citation>
    <scope>NUCLEOTIDE SEQUENCE</scope>
    <source>
        <strain evidence="1">IMCC11814</strain>
    </source>
</reference>
<comment type="caution">
    <text evidence="1">The sequence shown here is derived from an EMBL/GenBank/DDBJ whole genome shotgun (WGS) entry which is preliminary data.</text>
</comment>
<evidence type="ECO:0000313" key="2">
    <source>
        <dbReference type="Proteomes" id="UP001143304"/>
    </source>
</evidence>
<accession>A0ABT3T1Z1</accession>
<dbReference type="RefSeq" id="WP_279248036.1">
    <property type="nucleotide sequence ID" value="NZ_SHNO01000001.1"/>
</dbReference>
<evidence type="ECO:0000313" key="1">
    <source>
        <dbReference type="EMBL" id="MCX2976281.1"/>
    </source>
</evidence>
<name>A0ABT3T1Z1_9GAMM</name>
<proteinExistence type="predicted"/>
<dbReference type="EMBL" id="SHNO01000001">
    <property type="protein sequence ID" value="MCX2976281.1"/>
    <property type="molecule type" value="Genomic_DNA"/>
</dbReference>
<sequence>MYHWPALAHTLCGFLVLWLVMGPVSAHAQEAFLDVGLLVFDPGIPADKAARSRLGIFPEIRKSEAKYMPVVLRDVLMQRGGWGAVRVLPELMDSSELLVTGKILQSDGQQLSLQIRAQDAAGVIWLDAVYEGSATPADYTGSLQRDPFVQVYENIASDLLQARERLGAARTSTIREIALLRYASALAPEVFSEYLAVGESAEYTLQRLPARGDPMLERIVRLREQEYRFIDTVDEQYVNLSDAIAPAYLLWRQYSAEQAVFVGDFEDRVLGRESRGRPGSFTALEQTYNTYRLSRIHAQDLDELALGFNNEVLPTSLDISGTVYKLSGTLENQYGEWRDILQQIFVLETGLTPSP</sequence>
<keyword evidence="2" id="KW-1185">Reference proteome</keyword>